<dbReference type="EMBL" id="JARBJD010000007">
    <property type="protein sequence ID" value="KAK2963215.1"/>
    <property type="molecule type" value="Genomic_DNA"/>
</dbReference>
<dbReference type="Gene3D" id="1.10.510.10">
    <property type="entry name" value="Transferase(Phosphotransferase) domain 1"/>
    <property type="match status" value="1"/>
</dbReference>
<evidence type="ECO:0000313" key="11">
    <source>
        <dbReference type="Proteomes" id="UP001281761"/>
    </source>
</evidence>
<evidence type="ECO:0000256" key="3">
    <source>
        <dbReference type="ARBA" id="ARBA00022679"/>
    </source>
</evidence>
<dbReference type="InterPro" id="IPR045162">
    <property type="entry name" value="Vps15-like"/>
</dbReference>
<evidence type="ECO:0000259" key="9">
    <source>
        <dbReference type="PROSITE" id="PS50011"/>
    </source>
</evidence>
<dbReference type="SMART" id="SM00320">
    <property type="entry name" value="WD40"/>
    <property type="match status" value="4"/>
</dbReference>
<keyword evidence="11" id="KW-1185">Reference proteome</keyword>
<dbReference type="Pfam" id="PF00400">
    <property type="entry name" value="WD40"/>
    <property type="match status" value="1"/>
</dbReference>
<evidence type="ECO:0000256" key="8">
    <source>
        <dbReference type="PROSITE-ProRule" id="PRU00221"/>
    </source>
</evidence>
<dbReference type="Proteomes" id="UP001281761">
    <property type="component" value="Unassembled WGS sequence"/>
</dbReference>
<keyword evidence="5" id="KW-0547">Nucleotide-binding</keyword>
<evidence type="ECO:0000256" key="2">
    <source>
        <dbReference type="ARBA" id="ARBA00022574"/>
    </source>
</evidence>
<dbReference type="InterPro" id="IPR016024">
    <property type="entry name" value="ARM-type_fold"/>
</dbReference>
<dbReference type="InterPro" id="IPR036322">
    <property type="entry name" value="WD40_repeat_dom_sf"/>
</dbReference>
<feature type="repeat" description="WD" evidence="8">
    <location>
        <begin position="1273"/>
        <end position="1316"/>
    </location>
</feature>
<evidence type="ECO:0000256" key="6">
    <source>
        <dbReference type="ARBA" id="ARBA00022777"/>
    </source>
</evidence>
<feature type="repeat" description="WD" evidence="8">
    <location>
        <begin position="1748"/>
        <end position="1780"/>
    </location>
</feature>
<keyword evidence="3 10" id="KW-0808">Transferase</keyword>
<evidence type="ECO:0000256" key="5">
    <source>
        <dbReference type="ARBA" id="ARBA00022741"/>
    </source>
</evidence>
<dbReference type="PROSITE" id="PS50082">
    <property type="entry name" value="WD_REPEATS_2"/>
    <property type="match status" value="2"/>
</dbReference>
<keyword evidence="7" id="KW-0067">ATP-binding</keyword>
<sequence>MSDHARNTNITKTLNNWNNAFKAFAAHNSIQYDRHVKQDGAEEIKNCLGGCGLASASFQALDKDLPIVVKLTLSNTGFMNPTQATKKRQAFTEALPPKCLQNVLVPTQISTFRDYVVVQRPSLPTSLTQRIKSYPQLLDSERRWYAYQLLQAVHVLHHNSLTHGNIRTTNCLLTSWGWLMLTDILNQKPFIIPCNSSSTLHRNAYFEWAPNKQIIPDQPCTIAPERFVDGMEDEIKLSLDPSQNTTKSSEISVAPAPVIPIEDAQRADVFSCGCVIAELFTGQHLFSLSTVLQFKEGKYYPDNIFEQMPHDISELVRAMIDLNPSNRKTIDECLTFEVNGMPIFPVFFGNLHQLISVSEESEFEMRVAALMADRSLGPLFSIHKPAPIAQVDDSQTITQEEPPTSLIDENASETSAELTRLIKESEVQNMLDDVYTPDESVPIPKQALIPSLERDNELQSLLNVIQKLEQREHRRMNEGSSTEPSQNPLVQLQIRPNRSPSDSRSINWPVMPVAAGSSCGLVCTCDACSVAMLRKENHSAAIDWMEWERQKSSLTLDDFSKRQTGQKPKDRPSVRQQSINYFNLAKRVPDRSPPITASQFLIVNSIQCVHCTHGELCCLGNEQTVSESIEILQHSKKPLGDVNLPPQHPEYIIYILVIRTLLVSMSNLQFQRYCLNMICALSGYLEDLALIRYVAPTLVYLISNTRSQTIYNLSLDVLCHVLSSIRRAVPGQIDFFIHSIFPYILPSPDHSPMRTLGDGSMSQSTLPRNNQLFPELSVRAQYVSWEGKREVPMCIDDERPSPNKPIFSTNYAALASHFSHIALASMRYASLYVDTVEYPLHMKELPEMILCCITILLRLNTTTRFVFLKSPQTQFILPEMADSDALLYIFKSLIELNEWPIRASLAPSLCTIAKYNPKAAPNIIEDLLPRFGDRFEPVEAVLQRNLAAMSDIAQLVTPTETNSILQFDPTSFVPKSESLISKLLLAVQDIVWFLIHPNAWIRNEAVLFISRTAAALNPIMCLVILQPSVLPFLDPVHGVTVQLNDPASISSSLVTPITRTAFKTVMDHLIEDFRSDPPPVCSFRVTLSPPPSTYILKTPPPSMSSRQKIEKQMREDRIEKSFRAAFGESCLDFLFTTSKPTCEPGVSSLNLDMAREQARDVLNADSQHRKPEGPPKMSSSVSQNDLILLYLFRDKLFNAALAYKDLPREATPFQNEGSALSGVPIVRPQLDISQFIAPAAVNNQSTAGSAAANTSALVSSSEWALKLRQVQYLSEHTKGITSLSMSPSTDKPLFLSCSSDGYARLWDLSQMKSGEEAQQSLFAYCMAPSYDKAGSEHRGFVPPPMDRDISPLLIGPYLPSDTGFTSRPSMLGVEAKRSDVVPVQYHTSLLPGGSMFCYGTSTISPQSPGVLSFVDLQTGVEVLKQLAMDTDTISESHVLNAQPYSLLLSTGVRRSIFASSSVYNGVSCVKSFMSNTSPLVVYANTNGYIHVVDPRIAETAWVVHIPAICGSVTSIDVEPSAFYFVVGTSMGRVSLVDLRYGIPLLQTQSDSHTAINDIIATVSTTPFPSLSMSQQHPSFSPNRLSALSGYPLVWAATGVNRAVALSPSEGLGVCGSVGADVSRSWMQASSISALPSHSKQNDTTLTPHNPVPEPSVRALVAPSGSNCLITAGSDKVIRHWNWTNDGKQVSCTRVTHRLANCTITNESTGTCNHILEHDNNLSSALIDDQSSMQGLSKQDLQQLEDEDWSNHKDCITSMILVNDKLVSGSRDGSIIVWGSD</sequence>
<dbReference type="SUPFAM" id="SSF48371">
    <property type="entry name" value="ARM repeat"/>
    <property type="match status" value="1"/>
</dbReference>
<keyword evidence="6" id="KW-0418">Kinase</keyword>
<dbReference type="SUPFAM" id="SSF50978">
    <property type="entry name" value="WD40 repeat-like"/>
    <property type="match status" value="1"/>
</dbReference>
<dbReference type="PROSITE" id="PS50294">
    <property type="entry name" value="WD_REPEATS_REGION"/>
    <property type="match status" value="2"/>
</dbReference>
<feature type="domain" description="Protein kinase" evidence="9">
    <location>
        <begin position="1"/>
        <end position="344"/>
    </location>
</feature>
<reference evidence="10 11" key="1">
    <citation type="journal article" date="2022" name="bioRxiv">
        <title>Genomics of Preaxostyla Flagellates Illuminates Evolutionary Transitions and the Path Towards Mitochondrial Loss.</title>
        <authorList>
            <person name="Novak L.V.F."/>
            <person name="Treitli S.C."/>
            <person name="Pyrih J."/>
            <person name="Halakuc P."/>
            <person name="Pipaliya S.V."/>
            <person name="Vacek V."/>
            <person name="Brzon O."/>
            <person name="Soukal P."/>
            <person name="Eme L."/>
            <person name="Dacks J.B."/>
            <person name="Karnkowska A."/>
            <person name="Elias M."/>
            <person name="Hampl V."/>
        </authorList>
    </citation>
    <scope>NUCLEOTIDE SEQUENCE [LARGE SCALE GENOMIC DNA]</scope>
    <source>
        <strain evidence="10">NAU3</strain>
        <tissue evidence="10">Gut</tissue>
    </source>
</reference>
<comment type="caution">
    <text evidence="10">The sequence shown here is derived from an EMBL/GenBank/DDBJ whole genome shotgun (WGS) entry which is preliminary data.</text>
</comment>
<evidence type="ECO:0000256" key="7">
    <source>
        <dbReference type="ARBA" id="ARBA00022840"/>
    </source>
</evidence>
<name>A0ABQ9YHU6_9EUKA</name>
<dbReference type="EC" id="2.7.11.1" evidence="1"/>
<dbReference type="PROSITE" id="PS50011">
    <property type="entry name" value="PROTEIN_KINASE_DOM"/>
    <property type="match status" value="1"/>
</dbReference>
<dbReference type="GO" id="GO:0004674">
    <property type="term" value="F:protein serine/threonine kinase activity"/>
    <property type="evidence" value="ECO:0007669"/>
    <property type="project" value="UniProtKB-EC"/>
</dbReference>
<dbReference type="Pfam" id="PF22956">
    <property type="entry name" value="VPS15-like_hel"/>
    <property type="match status" value="1"/>
</dbReference>
<dbReference type="InterPro" id="IPR015943">
    <property type="entry name" value="WD40/YVTN_repeat-like_dom_sf"/>
</dbReference>
<evidence type="ECO:0000313" key="10">
    <source>
        <dbReference type="EMBL" id="KAK2963215.1"/>
    </source>
</evidence>
<dbReference type="Gene3D" id="2.130.10.10">
    <property type="entry name" value="YVTN repeat-like/Quinoprotein amine dehydrogenase"/>
    <property type="match status" value="2"/>
</dbReference>
<dbReference type="InterPro" id="IPR011009">
    <property type="entry name" value="Kinase-like_dom_sf"/>
</dbReference>
<dbReference type="SMART" id="SM00220">
    <property type="entry name" value="S_TKc"/>
    <property type="match status" value="1"/>
</dbReference>
<dbReference type="PANTHER" id="PTHR17583">
    <property type="entry name" value="PHOSPHOINOSITIDE 3-KINASE REGULATORY SUBUNIT 4"/>
    <property type="match status" value="1"/>
</dbReference>
<keyword evidence="4" id="KW-0677">Repeat</keyword>
<dbReference type="PANTHER" id="PTHR17583:SF0">
    <property type="entry name" value="PHOSPHOINOSITIDE 3-KINASE REGULATORY SUBUNIT 4"/>
    <property type="match status" value="1"/>
</dbReference>
<organism evidence="10 11">
    <name type="scientific">Blattamonas nauphoetae</name>
    <dbReference type="NCBI Taxonomy" id="2049346"/>
    <lineage>
        <taxon>Eukaryota</taxon>
        <taxon>Metamonada</taxon>
        <taxon>Preaxostyla</taxon>
        <taxon>Oxymonadida</taxon>
        <taxon>Blattamonas</taxon>
    </lineage>
</organism>
<dbReference type="InterPro" id="IPR001680">
    <property type="entry name" value="WD40_rpt"/>
</dbReference>
<proteinExistence type="predicted"/>
<keyword evidence="2 8" id="KW-0853">WD repeat</keyword>
<accession>A0ABQ9YHU6</accession>
<dbReference type="SUPFAM" id="SSF56112">
    <property type="entry name" value="Protein kinase-like (PK-like)"/>
    <property type="match status" value="1"/>
</dbReference>
<dbReference type="InterPro" id="IPR055231">
    <property type="entry name" value="2AA_helical"/>
</dbReference>
<protein>
    <recommendedName>
        <fullName evidence="1">non-specific serine/threonine protein kinase</fullName>
        <ecNumber evidence="1">2.7.11.1</ecNumber>
    </recommendedName>
</protein>
<gene>
    <name evidence="10" type="ORF">BLNAU_1748</name>
</gene>
<evidence type="ECO:0000256" key="1">
    <source>
        <dbReference type="ARBA" id="ARBA00012513"/>
    </source>
</evidence>
<dbReference type="InterPro" id="IPR000719">
    <property type="entry name" value="Prot_kinase_dom"/>
</dbReference>
<evidence type="ECO:0000256" key="4">
    <source>
        <dbReference type="ARBA" id="ARBA00022737"/>
    </source>
</evidence>